<proteinExistence type="predicted"/>
<name>A0A381ZSG4_9ZZZZ</name>
<evidence type="ECO:0000313" key="5">
    <source>
        <dbReference type="EMBL" id="SVA91737.1"/>
    </source>
</evidence>
<evidence type="ECO:0000259" key="4">
    <source>
        <dbReference type="PROSITE" id="PS51462"/>
    </source>
</evidence>
<dbReference type="PRINTS" id="PR00502">
    <property type="entry name" value="NUDIXFAMILY"/>
</dbReference>
<feature type="domain" description="Nudix hydrolase" evidence="4">
    <location>
        <begin position="36"/>
        <end position="159"/>
    </location>
</feature>
<keyword evidence="3" id="KW-0460">Magnesium</keyword>
<dbReference type="Pfam" id="PF00293">
    <property type="entry name" value="NUDIX"/>
    <property type="match status" value="1"/>
</dbReference>
<reference evidence="5" key="1">
    <citation type="submission" date="2018-05" db="EMBL/GenBank/DDBJ databases">
        <authorList>
            <person name="Lanie J.A."/>
            <person name="Ng W.-L."/>
            <person name="Kazmierczak K.M."/>
            <person name="Andrzejewski T.M."/>
            <person name="Davidsen T.M."/>
            <person name="Wayne K.J."/>
            <person name="Tettelin H."/>
            <person name="Glass J.I."/>
            <person name="Rusch D."/>
            <person name="Podicherti R."/>
            <person name="Tsui H.-C.T."/>
            <person name="Winkler M.E."/>
        </authorList>
    </citation>
    <scope>NUCLEOTIDE SEQUENCE</scope>
</reference>
<evidence type="ECO:0000256" key="3">
    <source>
        <dbReference type="ARBA" id="ARBA00022842"/>
    </source>
</evidence>
<dbReference type="InterPro" id="IPR020084">
    <property type="entry name" value="NUDIX_hydrolase_CS"/>
</dbReference>
<dbReference type="SUPFAM" id="SSF55811">
    <property type="entry name" value="Nudix"/>
    <property type="match status" value="1"/>
</dbReference>
<dbReference type="EMBL" id="UINC01022338">
    <property type="protein sequence ID" value="SVA91737.1"/>
    <property type="molecule type" value="Genomic_DNA"/>
</dbReference>
<dbReference type="InterPro" id="IPR020476">
    <property type="entry name" value="Nudix_hydrolase"/>
</dbReference>
<dbReference type="PROSITE" id="PS51462">
    <property type="entry name" value="NUDIX"/>
    <property type="match status" value="1"/>
</dbReference>
<dbReference type="Gene3D" id="2.20.70.10">
    <property type="match status" value="1"/>
</dbReference>
<dbReference type="AlphaFoldDB" id="A0A381ZSG4"/>
<comment type="cofactor">
    <cofactor evidence="1">
        <name>Mg(2+)</name>
        <dbReference type="ChEBI" id="CHEBI:18420"/>
    </cofactor>
</comment>
<protein>
    <recommendedName>
        <fullName evidence="4">Nudix hydrolase domain-containing protein</fullName>
    </recommendedName>
</protein>
<evidence type="ECO:0000256" key="2">
    <source>
        <dbReference type="ARBA" id="ARBA00022801"/>
    </source>
</evidence>
<dbReference type="GO" id="GO:0016787">
    <property type="term" value="F:hydrolase activity"/>
    <property type="evidence" value="ECO:0007669"/>
    <property type="project" value="UniProtKB-KW"/>
</dbReference>
<accession>A0A381ZSG4</accession>
<evidence type="ECO:0000256" key="1">
    <source>
        <dbReference type="ARBA" id="ARBA00001946"/>
    </source>
</evidence>
<gene>
    <name evidence="5" type="ORF">METZ01_LOCUS144591</name>
</gene>
<sequence>MDSGIKFCQYCGGPLRESLIASVSRPVCSSCGRITYLDPKVAAVTLVYSDHKLLLVKRAIEPAYGRWSFPSGYVDRGEAVESAAAREVLEEANLHVEITGLQGIYSGDSPVVLVAFRARVTDGIATPGDEVTDIGWFELDNIPELPFPHDEKIIRDFISQFGN</sequence>
<keyword evidence="2" id="KW-0378">Hydrolase</keyword>
<dbReference type="PROSITE" id="PS00893">
    <property type="entry name" value="NUDIX_BOX"/>
    <property type="match status" value="1"/>
</dbReference>
<organism evidence="5">
    <name type="scientific">marine metagenome</name>
    <dbReference type="NCBI Taxonomy" id="408172"/>
    <lineage>
        <taxon>unclassified sequences</taxon>
        <taxon>metagenomes</taxon>
        <taxon>ecological metagenomes</taxon>
    </lineage>
</organism>
<dbReference type="PANTHER" id="PTHR43222">
    <property type="entry name" value="NUDIX HYDROLASE 23"/>
    <property type="match status" value="1"/>
</dbReference>
<dbReference type="InterPro" id="IPR000086">
    <property type="entry name" value="NUDIX_hydrolase_dom"/>
</dbReference>
<dbReference type="InterPro" id="IPR015797">
    <property type="entry name" value="NUDIX_hydrolase-like_dom_sf"/>
</dbReference>
<dbReference type="PANTHER" id="PTHR43222:SF2">
    <property type="entry name" value="NUDIX HYDROLASE 23, CHLOROPLASTIC"/>
    <property type="match status" value="1"/>
</dbReference>
<dbReference type="Gene3D" id="3.90.79.10">
    <property type="entry name" value="Nucleoside Triphosphate Pyrophosphohydrolase"/>
    <property type="match status" value="1"/>
</dbReference>